<feature type="region of interest" description="Disordered" evidence="1">
    <location>
        <begin position="35"/>
        <end position="70"/>
    </location>
</feature>
<protein>
    <submittedName>
        <fullName evidence="2">Uncharacterized protein</fullName>
    </submittedName>
</protein>
<proteinExistence type="predicted"/>
<accession>A0A0U0R4T9</accession>
<evidence type="ECO:0000256" key="1">
    <source>
        <dbReference type="SAM" id="MobiDB-lite"/>
    </source>
</evidence>
<organism evidence="2 3">
    <name type="scientific">Mycobacterium tuberculosis</name>
    <dbReference type="NCBI Taxonomy" id="1773"/>
    <lineage>
        <taxon>Bacteria</taxon>
        <taxon>Bacillati</taxon>
        <taxon>Actinomycetota</taxon>
        <taxon>Actinomycetes</taxon>
        <taxon>Mycobacteriales</taxon>
        <taxon>Mycobacteriaceae</taxon>
        <taxon>Mycobacterium</taxon>
        <taxon>Mycobacterium tuberculosis complex</taxon>
    </lineage>
</organism>
<dbReference type="AlphaFoldDB" id="A0A0U0R4T9"/>
<sequence>MNSVLWAAARAAPRATVTCAIVCAKTGTGRTLSSCHENSLTSLSEPTTTTPAGRQASRPNMPVSQEVSPDNPRHTCLTAICVFPSWVSTMTTVADSCSRTHTAICS</sequence>
<dbReference type="Proteomes" id="UP000038802">
    <property type="component" value="Unassembled WGS sequence"/>
</dbReference>
<dbReference type="EMBL" id="CSAE01000184">
    <property type="protein sequence ID" value="COV71495.1"/>
    <property type="molecule type" value="Genomic_DNA"/>
</dbReference>
<evidence type="ECO:0000313" key="3">
    <source>
        <dbReference type="Proteomes" id="UP000038802"/>
    </source>
</evidence>
<gene>
    <name evidence="2" type="ORF">ERS007703_01918</name>
</gene>
<reference evidence="3" key="1">
    <citation type="submission" date="2015-03" db="EMBL/GenBank/DDBJ databases">
        <authorList>
            <consortium name="Pathogen Informatics"/>
        </authorList>
    </citation>
    <scope>NUCLEOTIDE SEQUENCE [LARGE SCALE GENOMIC DNA]</scope>
    <source>
        <strain evidence="3">K00500041</strain>
    </source>
</reference>
<name>A0A0U0R4T9_MYCTX</name>
<feature type="compositionally biased region" description="Low complexity" evidence="1">
    <location>
        <begin position="39"/>
        <end position="51"/>
    </location>
</feature>
<evidence type="ECO:0000313" key="2">
    <source>
        <dbReference type="EMBL" id="COV71495.1"/>
    </source>
</evidence>